<dbReference type="STRING" id="767452.AVL62_10570"/>
<keyword evidence="3" id="KW-0808">Transferase</keyword>
<dbReference type="Pfam" id="PF04715">
    <property type="entry name" value="Anth_synt_I_N"/>
    <property type="match status" value="1"/>
</dbReference>
<dbReference type="Gene3D" id="3.60.120.10">
    <property type="entry name" value="Anthranilate synthase"/>
    <property type="match status" value="1"/>
</dbReference>
<dbReference type="GO" id="GO:0000162">
    <property type="term" value="P:L-tryptophan biosynthetic process"/>
    <property type="evidence" value="ECO:0007669"/>
    <property type="project" value="TreeGrafter"/>
</dbReference>
<dbReference type="PANTHER" id="PTHR11236">
    <property type="entry name" value="AMINOBENZOATE/ANTHRANILATE SYNTHASE"/>
    <property type="match status" value="1"/>
</dbReference>
<dbReference type="Pfam" id="PF00425">
    <property type="entry name" value="Chorismate_bind"/>
    <property type="match status" value="1"/>
</dbReference>
<evidence type="ECO:0000256" key="2">
    <source>
        <dbReference type="ARBA" id="ARBA00013139"/>
    </source>
</evidence>
<dbReference type="RefSeq" id="WP_058890033.1">
    <property type="nucleotide sequence ID" value="NZ_LQBL01000003.1"/>
</dbReference>
<keyword evidence="4" id="KW-0315">Glutamine amidotransferase</keyword>
<feature type="domain" description="Chorismate-utilising enzyme C-terminal" evidence="7">
    <location>
        <begin position="432"/>
        <end position="689"/>
    </location>
</feature>
<comment type="caution">
    <text evidence="9">The sequence shown here is derived from an EMBL/GenBank/DDBJ whole genome shotgun (WGS) entry which is preliminary data.</text>
</comment>
<evidence type="ECO:0000259" key="7">
    <source>
        <dbReference type="Pfam" id="PF00425"/>
    </source>
</evidence>
<organism evidence="9 10">
    <name type="scientific">Serinicoccus chungangensis</name>
    <dbReference type="NCBI Taxonomy" id="767452"/>
    <lineage>
        <taxon>Bacteria</taxon>
        <taxon>Bacillati</taxon>
        <taxon>Actinomycetota</taxon>
        <taxon>Actinomycetes</taxon>
        <taxon>Micrococcales</taxon>
        <taxon>Ornithinimicrobiaceae</taxon>
        <taxon>Serinicoccus</taxon>
    </lineage>
</organism>
<dbReference type="GO" id="GO:0008153">
    <property type="term" value="P:4-aminobenzoate biosynthetic process"/>
    <property type="evidence" value="ECO:0007669"/>
    <property type="project" value="TreeGrafter"/>
</dbReference>
<dbReference type="InterPro" id="IPR019999">
    <property type="entry name" value="Anth_synth_I-like"/>
</dbReference>
<evidence type="ECO:0000259" key="8">
    <source>
        <dbReference type="Pfam" id="PF04715"/>
    </source>
</evidence>
<dbReference type="InterPro" id="IPR017926">
    <property type="entry name" value="GATASE"/>
</dbReference>
<feature type="domain" description="Glutamine amidotransferase" evidence="6">
    <location>
        <begin position="6"/>
        <end position="189"/>
    </location>
</feature>
<gene>
    <name evidence="9" type="ORF">AVL62_10570</name>
</gene>
<dbReference type="GO" id="GO:0046820">
    <property type="term" value="F:4-amino-4-deoxychorismate synthase activity"/>
    <property type="evidence" value="ECO:0007669"/>
    <property type="project" value="UniProtKB-EC"/>
</dbReference>
<protein>
    <recommendedName>
        <fullName evidence="2">aminodeoxychorismate synthase</fullName>
        <ecNumber evidence="2">2.6.1.85</ecNumber>
    </recommendedName>
</protein>
<dbReference type="AlphaFoldDB" id="A0A0W8IEI8"/>
<dbReference type="SUPFAM" id="SSF52317">
    <property type="entry name" value="Class I glutamine amidotransferase-like"/>
    <property type="match status" value="1"/>
</dbReference>
<dbReference type="SUPFAM" id="SSF56322">
    <property type="entry name" value="ADC synthase"/>
    <property type="match status" value="1"/>
</dbReference>
<dbReference type="OrthoDB" id="3518032at2"/>
<name>A0A0W8IEI8_9MICO</name>
<feature type="domain" description="Anthranilate synthase component I N-terminal" evidence="8">
    <location>
        <begin position="303"/>
        <end position="363"/>
    </location>
</feature>
<dbReference type="PANTHER" id="PTHR11236:SF18">
    <property type="entry name" value="AMINODEOXYCHORISMATE SYNTHASE"/>
    <property type="match status" value="1"/>
</dbReference>
<evidence type="ECO:0000256" key="5">
    <source>
        <dbReference type="SAM" id="MobiDB-lite"/>
    </source>
</evidence>
<keyword evidence="10" id="KW-1185">Reference proteome</keyword>
<evidence type="ECO:0000256" key="4">
    <source>
        <dbReference type="ARBA" id="ARBA00022962"/>
    </source>
</evidence>
<dbReference type="PROSITE" id="PS51273">
    <property type="entry name" value="GATASE_TYPE_1"/>
    <property type="match status" value="1"/>
</dbReference>
<dbReference type="CDD" id="cd01743">
    <property type="entry name" value="GATase1_Anthranilate_Synthase"/>
    <property type="match status" value="1"/>
</dbReference>
<dbReference type="Pfam" id="PF00117">
    <property type="entry name" value="GATase"/>
    <property type="match status" value="1"/>
</dbReference>
<reference evidence="9 10" key="1">
    <citation type="submission" date="2015-12" db="EMBL/GenBank/DDBJ databases">
        <title>Serinicoccus chungangenesis strain CD08_5 genome sequencing and assembly.</title>
        <authorList>
            <person name="Chander A.M."/>
            <person name="Kaur G."/>
            <person name="Nair G.R."/>
            <person name="Dhawan D.K."/>
            <person name="Kochhar R.K."/>
            <person name="Mayilraj S."/>
            <person name="Bhadada S.K."/>
        </authorList>
    </citation>
    <scope>NUCLEOTIDE SEQUENCE [LARGE SCALE GENOMIC DNA]</scope>
    <source>
        <strain evidence="9 10">CD08_5</strain>
    </source>
</reference>
<feature type="region of interest" description="Disordered" evidence="5">
    <location>
        <begin position="390"/>
        <end position="429"/>
    </location>
</feature>
<dbReference type="EC" id="2.6.1.85" evidence="2"/>
<dbReference type="InterPro" id="IPR029062">
    <property type="entry name" value="Class_I_gatase-like"/>
</dbReference>
<evidence type="ECO:0000259" key="6">
    <source>
        <dbReference type="Pfam" id="PF00117"/>
    </source>
</evidence>
<dbReference type="PRINTS" id="PR00096">
    <property type="entry name" value="GATASE"/>
</dbReference>
<evidence type="ECO:0000313" key="9">
    <source>
        <dbReference type="EMBL" id="KUG58356.1"/>
    </source>
</evidence>
<dbReference type="Gene3D" id="3.40.50.880">
    <property type="match status" value="1"/>
</dbReference>
<dbReference type="InterPro" id="IPR015890">
    <property type="entry name" value="Chorismate_C"/>
</dbReference>
<dbReference type="PRINTS" id="PR00097">
    <property type="entry name" value="ANTSNTHASEII"/>
</dbReference>
<evidence type="ECO:0000256" key="1">
    <source>
        <dbReference type="ARBA" id="ARBA00005970"/>
    </source>
</evidence>
<sequence>MAGEVLLIDHLDSFIYNLADLLHRVLGRAPVLWRHDHPATAQDLRRFAAVVIGPGPGRPQVDSDLGLSALALGQREVPVLGVCLGHQGLAHVAGETVAEMDVPRHGIVSPVEHDGRGLFAGLPSPLRVVRYHSLEVVEPLRSDLQVTARAVDDGCVMALADPGRPFWGVQFHPESVLSEHGERLVANFLALADVPVAADAGGAVVAVGDTLRPQEHRRGGRPVRLRARLLREDAARVRVPELHEHLVGRAPSSVWLDSSDGSGWSLLADGRGPLSRELTHRVGEGAPLLDRVDAELDAWALEVADERPGEVPWRPGLVGWIGYEVKAETGADPAGTHRSPWPDAWLLLVDRGVVIDHRTDRVWAVWVEDASTAGEQGRWADEVASVLEAAGQPQAGPSRSSAAPPGPSGSPALDRVDGCPAAAPDWTPQDDEAGYLAKVRLAQAQIARGESYEICLTTAYRTSAPELDEGVLYRALREVSPVPHGAWLRAPGLSVLSGSPERFVSVDAGSGTVEARPIKGTRPRGSSAEQDAALAADLATAVKDRAENLMIVDLLRNDLHRVCRSGSVHVPQLCGVETYATVHQLVSTVRGALAPRMGPTDVLRACFPGGSMTGAPKVRTMEILDDLEGRARGVYSGTIGWIGLDGSMDTSIVIRTLTRGPDGDLAFGVGGAVTALSDPREEYAETRAKAQAMLRAVDRAAAAARTGERQELGGVSPAGRAR</sequence>
<dbReference type="InterPro" id="IPR005801">
    <property type="entry name" value="ADC_synthase"/>
</dbReference>
<dbReference type="InterPro" id="IPR006805">
    <property type="entry name" value="Anth_synth_I_N"/>
</dbReference>
<dbReference type="GO" id="GO:0005737">
    <property type="term" value="C:cytoplasm"/>
    <property type="evidence" value="ECO:0007669"/>
    <property type="project" value="TreeGrafter"/>
</dbReference>
<dbReference type="EMBL" id="LQBL01000003">
    <property type="protein sequence ID" value="KUG58356.1"/>
    <property type="molecule type" value="Genomic_DNA"/>
</dbReference>
<proteinExistence type="inferred from homology"/>
<accession>A0A0W8IEI8</accession>
<comment type="similarity">
    <text evidence="1">In the C-terminal section; belongs to the anthranilate synthase component I family.</text>
</comment>
<dbReference type="Proteomes" id="UP000054837">
    <property type="component" value="Unassembled WGS sequence"/>
</dbReference>
<dbReference type="InterPro" id="IPR006221">
    <property type="entry name" value="TrpG/PapA_dom"/>
</dbReference>
<evidence type="ECO:0000256" key="3">
    <source>
        <dbReference type="ARBA" id="ARBA00022679"/>
    </source>
</evidence>
<evidence type="ECO:0000313" key="10">
    <source>
        <dbReference type="Proteomes" id="UP000054837"/>
    </source>
</evidence>
<dbReference type="NCBIfam" id="TIGR00566">
    <property type="entry name" value="trpG_papA"/>
    <property type="match status" value="1"/>
</dbReference>